<evidence type="ECO:0000313" key="2">
    <source>
        <dbReference type="EMBL" id="KAL0955298.1"/>
    </source>
</evidence>
<keyword evidence="3" id="KW-1185">Reference proteome</keyword>
<evidence type="ECO:0000313" key="3">
    <source>
        <dbReference type="Proteomes" id="UP001556367"/>
    </source>
</evidence>
<name>A0ABR3JIZ1_9AGAR</name>
<feature type="region of interest" description="Disordered" evidence="1">
    <location>
        <begin position="292"/>
        <end position="311"/>
    </location>
</feature>
<dbReference type="Proteomes" id="UP001556367">
    <property type="component" value="Unassembled WGS sequence"/>
</dbReference>
<comment type="caution">
    <text evidence="2">The sequence shown here is derived from an EMBL/GenBank/DDBJ whole genome shotgun (WGS) entry which is preliminary data.</text>
</comment>
<dbReference type="EMBL" id="JASNQZ010000007">
    <property type="protein sequence ID" value="KAL0955298.1"/>
    <property type="molecule type" value="Genomic_DNA"/>
</dbReference>
<protein>
    <submittedName>
        <fullName evidence="2">Uncharacterized protein</fullName>
    </submittedName>
</protein>
<feature type="compositionally biased region" description="Acidic residues" evidence="1">
    <location>
        <begin position="294"/>
        <end position="310"/>
    </location>
</feature>
<proteinExistence type="predicted"/>
<organism evidence="2 3">
    <name type="scientific">Hohenbuehelia grisea</name>
    <dbReference type="NCBI Taxonomy" id="104357"/>
    <lineage>
        <taxon>Eukaryota</taxon>
        <taxon>Fungi</taxon>
        <taxon>Dikarya</taxon>
        <taxon>Basidiomycota</taxon>
        <taxon>Agaricomycotina</taxon>
        <taxon>Agaricomycetes</taxon>
        <taxon>Agaricomycetidae</taxon>
        <taxon>Agaricales</taxon>
        <taxon>Pleurotineae</taxon>
        <taxon>Pleurotaceae</taxon>
        <taxon>Hohenbuehelia</taxon>
    </lineage>
</organism>
<gene>
    <name evidence="2" type="ORF">HGRIS_004187</name>
</gene>
<reference evidence="3" key="1">
    <citation type="submission" date="2024-06" db="EMBL/GenBank/DDBJ databases">
        <title>Multi-omics analyses provide insights into the biosynthesis of the anticancer antibiotic pleurotin in Hohenbuehelia grisea.</title>
        <authorList>
            <person name="Weaver J.A."/>
            <person name="Alberti F."/>
        </authorList>
    </citation>
    <scope>NUCLEOTIDE SEQUENCE [LARGE SCALE GENOMIC DNA]</scope>
    <source>
        <strain evidence="3">T-177</strain>
    </source>
</reference>
<accession>A0ABR3JIZ1</accession>
<sequence length="444" mass="48134">MADSQGQACSDCGATFPQREDSTGPCAKCLKLSNLARESAEYADILNWPQCEMCGVTYRNMRPPAVGQVQTCNGAGCKQATGSVAAGDHDNDELGAQQPLARSVLRGSSAANTTNTPETYQLRAAATRDRLKLSAQHHNAGPGTTHTTEALLSYEHGGGAPGEQKFFIAWQVRNSKTPSRLDPDMGCHSKRWASSVALPDVKADVVATLNVHWAKNKAPLSPDHVSFRWFGNRLFDRNTSTLSVGAFYEHYNVPSKAPCCLNDIPNAFKHLRKQKLPVLCFEVYIDYQGWTADTDPDENDDNDGDDDDTADGVMRSALKSLAARNGKRTRALSSAAAPLERTVRLRSSAAAVPESHFSLSSRAEASRVHRQSPVSLSKIICVADKTTGACKLIDSDTTVIGKIIDTPFARGTMKQAYELITQDGDQLVAKRFVKLSEDDDTANV</sequence>
<evidence type="ECO:0000256" key="1">
    <source>
        <dbReference type="SAM" id="MobiDB-lite"/>
    </source>
</evidence>